<proteinExistence type="inferred from homology"/>
<evidence type="ECO:0000256" key="5">
    <source>
        <dbReference type="RuleBase" id="RU367124"/>
    </source>
</evidence>
<dbReference type="OrthoDB" id="125999at2759"/>
<dbReference type="Proteomes" id="UP000440732">
    <property type="component" value="Unassembled WGS sequence"/>
</dbReference>
<dbReference type="Pfam" id="PF16810">
    <property type="entry name" value="RXLR"/>
    <property type="match status" value="1"/>
</dbReference>
<dbReference type="InterPro" id="IPR031825">
    <property type="entry name" value="RXLR"/>
</dbReference>
<dbReference type="AlphaFoldDB" id="A0A6A3SPX2"/>
<comment type="similarity">
    <text evidence="2 5">Belongs to the RxLR effector family.</text>
</comment>
<protein>
    <recommendedName>
        <fullName evidence="5">RxLR effector protein</fullName>
    </recommendedName>
</protein>
<comment type="function">
    <text evidence="5">Effector that suppresses plant defense responses during pathogen infection.</text>
</comment>
<evidence type="ECO:0000256" key="6">
    <source>
        <dbReference type="SAM" id="MobiDB-lite"/>
    </source>
</evidence>
<comment type="caution">
    <text evidence="7">The sequence shown here is derived from an EMBL/GenBank/DDBJ whole genome shotgun (WGS) entry which is preliminary data.</text>
</comment>
<evidence type="ECO:0000256" key="1">
    <source>
        <dbReference type="ARBA" id="ARBA00004613"/>
    </source>
</evidence>
<keyword evidence="3 5" id="KW-0964">Secreted</keyword>
<evidence type="ECO:0000313" key="7">
    <source>
        <dbReference type="EMBL" id="KAE9121682.1"/>
    </source>
</evidence>
<feature type="region of interest" description="Disordered" evidence="6">
    <location>
        <begin position="92"/>
        <end position="115"/>
    </location>
</feature>
<evidence type="ECO:0000313" key="8">
    <source>
        <dbReference type="EMBL" id="KAE9190680.1"/>
    </source>
</evidence>
<comment type="subcellular location">
    <subcellularLocation>
        <location evidence="1 5">Secreted</location>
    </subcellularLocation>
</comment>
<evidence type="ECO:0000256" key="3">
    <source>
        <dbReference type="ARBA" id="ARBA00022525"/>
    </source>
</evidence>
<feature type="compositionally biased region" description="Acidic residues" evidence="6">
    <location>
        <begin position="100"/>
        <end position="113"/>
    </location>
</feature>
<keyword evidence="4" id="KW-0732">Signal</keyword>
<dbReference type="GO" id="GO:0005576">
    <property type="term" value="C:extracellular region"/>
    <property type="evidence" value="ECO:0007669"/>
    <property type="project" value="UniProtKB-SubCell"/>
</dbReference>
<name>A0A6A3SPX2_9STRA</name>
<dbReference type="Proteomes" id="UP000433483">
    <property type="component" value="Unassembled WGS sequence"/>
</dbReference>
<dbReference type="EMBL" id="QXGA01001343">
    <property type="protein sequence ID" value="KAE9121682.1"/>
    <property type="molecule type" value="Genomic_DNA"/>
</dbReference>
<comment type="domain">
    <text evidence="5">The RxLR-dEER motif acts to carry the protein into the host cell cytoplasm through binding to cell surface phosphatidylinositol-3-phosphate.</text>
</comment>
<dbReference type="EMBL" id="QXGB01001446">
    <property type="protein sequence ID" value="KAE9190680.1"/>
    <property type="molecule type" value="Genomic_DNA"/>
</dbReference>
<reference evidence="9 10" key="1">
    <citation type="submission" date="2018-08" db="EMBL/GenBank/DDBJ databases">
        <title>Genomic investigation of the strawberry pathogen Phytophthora fragariae indicates pathogenicity is determined by transcriptional variation in three key races.</title>
        <authorList>
            <person name="Adams T.M."/>
            <person name="Armitage A.D."/>
            <person name="Sobczyk M.K."/>
            <person name="Bates H.J."/>
            <person name="Dunwell J.M."/>
            <person name="Nellist C.F."/>
            <person name="Harrison R.J."/>
        </authorList>
    </citation>
    <scope>NUCLEOTIDE SEQUENCE [LARGE SCALE GENOMIC DNA]</scope>
    <source>
        <strain evidence="8 9">NOV-27</strain>
        <strain evidence="7 10">NOV-5</strain>
    </source>
</reference>
<evidence type="ECO:0000313" key="10">
    <source>
        <dbReference type="Proteomes" id="UP000440732"/>
    </source>
</evidence>
<organism evidence="7 10">
    <name type="scientific">Phytophthora fragariae</name>
    <dbReference type="NCBI Taxonomy" id="53985"/>
    <lineage>
        <taxon>Eukaryota</taxon>
        <taxon>Sar</taxon>
        <taxon>Stramenopiles</taxon>
        <taxon>Oomycota</taxon>
        <taxon>Peronosporomycetes</taxon>
        <taxon>Peronosporales</taxon>
        <taxon>Peronosporaceae</taxon>
        <taxon>Phytophthora</taxon>
    </lineage>
</organism>
<evidence type="ECO:0000256" key="4">
    <source>
        <dbReference type="ARBA" id="ARBA00022729"/>
    </source>
</evidence>
<evidence type="ECO:0000256" key="2">
    <source>
        <dbReference type="ARBA" id="ARBA00010400"/>
    </source>
</evidence>
<gene>
    <name evidence="8" type="ORF">PF005_g19151</name>
    <name evidence="7" type="ORF">PF006_g17838</name>
</gene>
<accession>A0A6A3SPX2</accession>
<keyword evidence="9" id="KW-1185">Reference proteome</keyword>
<evidence type="ECO:0000313" key="9">
    <source>
        <dbReference type="Proteomes" id="UP000433483"/>
    </source>
</evidence>
<sequence length="168" mass="18569">MPRRPSLMQCTSKHKQVARLLSSLSVQRRTVKTSDQANHPMRLSYALLLAAATTLLVSGETASGVSRVGFPDSVVSLGGNIDAEKRILCAYGNEGRGNPDEVEDGDNEEDDEEERKAGLNMFAESKLNEMVDSSTKLISRFRRWRDYGYTTSNLPGVLQAAKYDGLRK</sequence>